<proteinExistence type="predicted"/>
<dbReference type="SUPFAM" id="SSF55781">
    <property type="entry name" value="GAF domain-like"/>
    <property type="match status" value="1"/>
</dbReference>
<keyword evidence="3" id="KW-1185">Reference proteome</keyword>
<dbReference type="Proteomes" id="UP000663281">
    <property type="component" value="Chromosome"/>
</dbReference>
<dbReference type="PROSITE" id="PS51833">
    <property type="entry name" value="HDOD"/>
    <property type="match status" value="1"/>
</dbReference>
<accession>A0A974XIK3</accession>
<dbReference type="InterPro" id="IPR013976">
    <property type="entry name" value="HDOD"/>
</dbReference>
<dbReference type="EMBL" id="CP071504">
    <property type="protein sequence ID" value="QSX29029.1"/>
    <property type="molecule type" value="Genomic_DNA"/>
</dbReference>
<dbReference type="Pfam" id="PF08668">
    <property type="entry name" value="HDOD"/>
    <property type="match status" value="1"/>
</dbReference>
<dbReference type="KEGG" id="scyp:JYB88_12295"/>
<dbReference type="Gene3D" id="3.30.450.40">
    <property type="match status" value="1"/>
</dbReference>
<dbReference type="PANTHER" id="PTHR33525">
    <property type="match status" value="1"/>
</dbReference>
<dbReference type="InterPro" id="IPR029016">
    <property type="entry name" value="GAF-like_dom_sf"/>
</dbReference>
<dbReference type="SUPFAM" id="SSF109604">
    <property type="entry name" value="HD-domain/PDEase-like"/>
    <property type="match status" value="1"/>
</dbReference>
<organism evidence="2 3">
    <name type="scientific">Shewanella cyperi</name>
    <dbReference type="NCBI Taxonomy" id="2814292"/>
    <lineage>
        <taxon>Bacteria</taxon>
        <taxon>Pseudomonadati</taxon>
        <taxon>Pseudomonadota</taxon>
        <taxon>Gammaproteobacteria</taxon>
        <taxon>Alteromonadales</taxon>
        <taxon>Shewanellaceae</taxon>
        <taxon>Shewanella</taxon>
    </lineage>
</organism>
<dbReference type="Pfam" id="PF01590">
    <property type="entry name" value="GAF"/>
    <property type="match status" value="1"/>
</dbReference>
<feature type="domain" description="HDOD" evidence="1">
    <location>
        <begin position="23"/>
        <end position="225"/>
    </location>
</feature>
<dbReference type="PANTHER" id="PTHR33525:SF3">
    <property type="entry name" value="RIBONUCLEASE Y"/>
    <property type="match status" value="1"/>
</dbReference>
<dbReference type="InterPro" id="IPR052340">
    <property type="entry name" value="RNase_Y/CdgJ"/>
</dbReference>
<dbReference type="InterPro" id="IPR003018">
    <property type="entry name" value="GAF"/>
</dbReference>
<dbReference type="Gene3D" id="1.10.3210.10">
    <property type="entry name" value="Hypothetical protein af1432"/>
    <property type="match status" value="1"/>
</dbReference>
<dbReference type="AlphaFoldDB" id="A0A974XIK3"/>
<reference evidence="2 3" key="1">
    <citation type="submission" date="2021-03" db="EMBL/GenBank/DDBJ databases">
        <title>Novel species identification of genus Shewanella.</title>
        <authorList>
            <person name="Liu G."/>
            <person name="Zhang Q."/>
        </authorList>
    </citation>
    <scope>NUCLEOTIDE SEQUENCE [LARGE SCALE GENOMIC DNA]</scope>
    <source>
        <strain evidence="2 3">FJAT-53726</strain>
    </source>
</reference>
<evidence type="ECO:0000259" key="1">
    <source>
        <dbReference type="PROSITE" id="PS51833"/>
    </source>
</evidence>
<dbReference type="RefSeq" id="WP_207324304.1">
    <property type="nucleotide sequence ID" value="NZ_CP071504.1"/>
</dbReference>
<name>A0A974XIK3_9GAMM</name>
<gene>
    <name evidence="2" type="ORF">JYB88_12295</name>
</gene>
<evidence type="ECO:0000313" key="3">
    <source>
        <dbReference type="Proteomes" id="UP000663281"/>
    </source>
</evidence>
<protein>
    <submittedName>
        <fullName evidence="2">HDOD domain-containing protein</fullName>
    </submittedName>
</protein>
<sequence>MKAQASSAKGVDYWTQRISEQEMPALCSTVKTLERLAKDDVSSMTILGRSIMHDNALTSRILRVANSATYNKGISQVTTVSRAAVVLGFDTIRNICITAKLLSSLLENKNLTPAVYQRLLKLMAKSFQAAMLARMMLSGYEEEIQEEAFIAALLYHLGESAFWSMGGELAIELDRQLEGVDDGLVALSRVRDLLGASFTQLTQGLARNWGLGEVLLKSLNNPDERTPEIRAIFLANKLSEALAEVRPDPVEMEKRIKQAADLLGIKPDEFRNQAFMCARSTHKLAEAYGAKVLVDFLPEPGKFLPPEEEEIQITIREPDLVLQLKKLKELTGFAVSKTEINQVMLTALEGILDGVGVDRCAVLLLSPSRKMLQPRIVLGENADDMKRDFVIELDEDNLFRQAVELKTPMWIDAPDSARWRMSIPESMRKRLSSKGFLMAPMVVENKVIGMFYADRGISDRSFTGEEFDSFTHFTQLANVCFSTSMRP</sequence>
<evidence type="ECO:0000313" key="2">
    <source>
        <dbReference type="EMBL" id="QSX29029.1"/>
    </source>
</evidence>